<accession>A0ABY2ZGQ0</accession>
<dbReference type="EMBL" id="VHJB01000073">
    <property type="protein sequence ID" value="TPV33630.1"/>
    <property type="molecule type" value="Genomic_DNA"/>
</dbReference>
<dbReference type="InterPro" id="IPR036412">
    <property type="entry name" value="HAD-like_sf"/>
</dbReference>
<gene>
    <name evidence="2" type="ORF">FJW02_15905</name>
</gene>
<organism evidence="2 3">
    <name type="scientific">Pantoea eucalypti</name>
    <dbReference type="NCBI Taxonomy" id="470933"/>
    <lineage>
        <taxon>Bacteria</taxon>
        <taxon>Pseudomonadati</taxon>
        <taxon>Pseudomonadota</taxon>
        <taxon>Gammaproteobacteria</taxon>
        <taxon>Enterobacterales</taxon>
        <taxon>Erwiniaceae</taxon>
        <taxon>Pantoea</taxon>
    </lineage>
</organism>
<comment type="caution">
    <text evidence="2">The sequence shown here is derived from an EMBL/GenBank/DDBJ whole genome shotgun (WGS) entry which is preliminary data.</text>
</comment>
<evidence type="ECO:0000313" key="3">
    <source>
        <dbReference type="Proteomes" id="UP000315469"/>
    </source>
</evidence>
<reference evidence="2 3" key="1">
    <citation type="submission" date="2019-06" db="EMBL/GenBank/DDBJ databases">
        <title>Taxogenomics and systematics of the genus Pantoea.</title>
        <authorList>
            <person name="Tambong J.T."/>
        </authorList>
    </citation>
    <scope>NUCLEOTIDE SEQUENCE [LARGE SCALE GENOMIC DNA]</scope>
    <source>
        <strain evidence="2 3">LMG 24197</strain>
    </source>
</reference>
<dbReference type="Proteomes" id="UP000315469">
    <property type="component" value="Unassembled WGS sequence"/>
</dbReference>
<dbReference type="InterPro" id="IPR023214">
    <property type="entry name" value="HAD_sf"/>
</dbReference>
<dbReference type="GeneID" id="90520571"/>
<name>A0ABY2ZGQ0_9GAMM</name>
<protein>
    <submittedName>
        <fullName evidence="2">Haloacid dehalogenase</fullName>
    </submittedName>
</protein>
<keyword evidence="1" id="KW-0479">Metal-binding</keyword>
<dbReference type="SUPFAM" id="SSF56784">
    <property type="entry name" value="HAD-like"/>
    <property type="match status" value="1"/>
</dbReference>
<evidence type="ECO:0000313" key="2">
    <source>
        <dbReference type="EMBL" id="TPV33630.1"/>
    </source>
</evidence>
<dbReference type="RefSeq" id="WP_052250639.1">
    <property type="nucleotide sequence ID" value="NZ_CP045720.1"/>
</dbReference>
<sequence>MIIYDNTVNPAYTKEEMDLISLRHLAKDARVISFDFFDTLFVRPLDDPEDAFDLLANKFLIPDFRQLRRKAQKDAFVQMVKEGRKEITLRNIYNNFHDSRADSESIMEAEYQLELALVEPNPFFKDFFNELIAAGKTVVITSDMYLDEGFFREALSKYNMAEVPLFISADRNATKRDTGEIFDFLIAECEVEPHEVLHIGDNELADYIKPREKNIRAWHYEPIHLANKGKKQSLASSLINGMLRTLQSENINADSFQKLGYKYQAPATWGFLEWIRKQSIADSIDKLLFVSRDGYSLERIASHHFQGKLPEFSYFMGSRIAFNLALMDEANFNENLSFLMSGSDGLSPGELLERIGVEPPADEVMLSVGIAPDMIIAPDNYDLVHKFLIALRAEILKVCQRNRRGLFMYLHSLGINEGDTVAMVDVGWSGTTQEAFIHTVKKFMNINVIGYYFCIANTYERKRRSPHQIMKAFINNDSTSPALVDKIYENRVAIELFFSAPHNTVIGYKPIKNTVLPVTDPGRIKSKDHNLINAQLTEGVDRFSEDFLHMIGRLQVKLTPMQLAQPLISLTTNDDWRKNKLFMQIENFDSWGSTRNKVIKFQDYFQNTSQC</sequence>
<evidence type="ECO:0000256" key="1">
    <source>
        <dbReference type="ARBA" id="ARBA00022723"/>
    </source>
</evidence>
<dbReference type="Gene3D" id="3.40.50.1000">
    <property type="entry name" value="HAD superfamily/HAD-like"/>
    <property type="match status" value="1"/>
</dbReference>
<proteinExistence type="predicted"/>
<keyword evidence="3" id="KW-1185">Reference proteome</keyword>